<dbReference type="RefSeq" id="WP_204735110.1">
    <property type="nucleotide sequence ID" value="NZ_JAVDWE010000013.1"/>
</dbReference>
<dbReference type="InterPro" id="IPR002938">
    <property type="entry name" value="FAD-bd"/>
</dbReference>
<dbReference type="PANTHER" id="PTHR43004">
    <property type="entry name" value="TRK SYSTEM POTASSIUM UPTAKE PROTEIN"/>
    <property type="match status" value="1"/>
</dbReference>
<dbReference type="Pfam" id="PF01494">
    <property type="entry name" value="FAD_binding_3"/>
    <property type="match status" value="1"/>
</dbReference>
<evidence type="ECO:0000256" key="1">
    <source>
        <dbReference type="ARBA" id="ARBA00001974"/>
    </source>
</evidence>
<dbReference type="Gene3D" id="3.30.9.10">
    <property type="entry name" value="D-Amino Acid Oxidase, subunit A, domain 2"/>
    <property type="match status" value="1"/>
</dbReference>
<comment type="caution">
    <text evidence="5">The sequence shown here is derived from an EMBL/GenBank/DDBJ whole genome shotgun (WGS) entry which is preliminary data.</text>
</comment>
<keyword evidence="2" id="KW-0285">Flavoprotein</keyword>
<proteinExistence type="predicted"/>
<evidence type="ECO:0000313" key="5">
    <source>
        <dbReference type="EMBL" id="MDR7096342.1"/>
    </source>
</evidence>
<name>A0ABU1VFV9_9BURK</name>
<dbReference type="PRINTS" id="PR00420">
    <property type="entry name" value="RNGMNOXGNASE"/>
</dbReference>
<dbReference type="InterPro" id="IPR050641">
    <property type="entry name" value="RIFMO-like"/>
</dbReference>
<protein>
    <submittedName>
        <fullName evidence="5">2-polyprenyl-6-methoxyphenol hydroxylase-like FAD-dependent oxidoreductase</fullName>
    </submittedName>
</protein>
<dbReference type="SUPFAM" id="SSF51905">
    <property type="entry name" value="FAD/NAD(P)-binding domain"/>
    <property type="match status" value="1"/>
</dbReference>
<sequence>MKPQTPIADVLIVGAGPVGLTLAMDLASRGVRVVIAETRRRGEPPSVKCNHVSARTMEQFRRLGVAQKVRLAGLPEDYPNDVVFRTTFTGQELTRIPIPSRRDRYTAEGGPDTWWPTPEPPHRINQIYLEPILLAHAAALPGVSLLDRTQITGFTQDDDGVVATALDLDDGRTFDIRCRYLVGCDGGSSTVRKIMGAKLEGTPVIQRVQSTYIRAPGLRERVPGAPAWSCYAVNPRRCGTVFAIDGQDRWLVHNHLNPDEPDFESIDRDRSIRNILGVGPDFDYEVISKEDWVGRRLVADRFRQGRVFLAGDAAHLWVPYAGYGMNAGIADAINLGWLLGACLQGWADEQVLDAYELERQPITEQVSHFAMDHAQKMIRARSAVPPDIEAPGPHGEALRAAMGQEAYELNVQQFCCAGLNFGYFYADSPLIVSDGEAPPPYTMGSFTASTVPGCRAPHFWLEDGRSVYDAFGPGYTLLRSHRQVDIEPLLQASRQAGMPLAVIDVPAAQLPEGYRHPLVLCRSDQHVVWRGEHLPGNTEALVARLCGRARALVPEALSG</sequence>
<dbReference type="Gene3D" id="3.50.50.60">
    <property type="entry name" value="FAD/NAD(P)-binding domain"/>
    <property type="match status" value="1"/>
</dbReference>
<comment type="cofactor">
    <cofactor evidence="1">
        <name>FAD</name>
        <dbReference type="ChEBI" id="CHEBI:57692"/>
    </cofactor>
</comment>
<keyword evidence="3" id="KW-0274">FAD</keyword>
<gene>
    <name evidence="5" type="ORF">J2X09_004099</name>
</gene>
<evidence type="ECO:0000256" key="3">
    <source>
        <dbReference type="ARBA" id="ARBA00022827"/>
    </source>
</evidence>
<dbReference type="InterPro" id="IPR036188">
    <property type="entry name" value="FAD/NAD-bd_sf"/>
</dbReference>
<evidence type="ECO:0000313" key="6">
    <source>
        <dbReference type="Proteomes" id="UP001265550"/>
    </source>
</evidence>
<dbReference type="Gene3D" id="3.40.30.120">
    <property type="match status" value="1"/>
</dbReference>
<dbReference type="EMBL" id="JAVDWE010000013">
    <property type="protein sequence ID" value="MDR7096342.1"/>
    <property type="molecule type" value="Genomic_DNA"/>
</dbReference>
<feature type="domain" description="FAD-binding" evidence="4">
    <location>
        <begin position="8"/>
        <end position="369"/>
    </location>
</feature>
<accession>A0ABU1VFV9</accession>
<reference evidence="5 6" key="1">
    <citation type="submission" date="2023-07" db="EMBL/GenBank/DDBJ databases">
        <title>Sorghum-associated microbial communities from plants grown in Nebraska, USA.</title>
        <authorList>
            <person name="Schachtman D."/>
        </authorList>
    </citation>
    <scope>NUCLEOTIDE SEQUENCE [LARGE SCALE GENOMIC DNA]</scope>
    <source>
        <strain evidence="5 6">BE240</strain>
    </source>
</reference>
<keyword evidence="6" id="KW-1185">Reference proteome</keyword>
<evidence type="ECO:0000259" key="4">
    <source>
        <dbReference type="Pfam" id="PF01494"/>
    </source>
</evidence>
<organism evidence="5 6">
    <name type="scientific">Hydrogenophaga laconesensis</name>
    <dbReference type="NCBI Taxonomy" id="1805971"/>
    <lineage>
        <taxon>Bacteria</taxon>
        <taxon>Pseudomonadati</taxon>
        <taxon>Pseudomonadota</taxon>
        <taxon>Betaproteobacteria</taxon>
        <taxon>Burkholderiales</taxon>
        <taxon>Comamonadaceae</taxon>
        <taxon>Hydrogenophaga</taxon>
    </lineage>
</organism>
<evidence type="ECO:0000256" key="2">
    <source>
        <dbReference type="ARBA" id="ARBA00022630"/>
    </source>
</evidence>
<dbReference type="PANTHER" id="PTHR43004:SF19">
    <property type="entry name" value="BINDING MONOOXYGENASE, PUTATIVE (JCVI)-RELATED"/>
    <property type="match status" value="1"/>
</dbReference>
<dbReference type="Proteomes" id="UP001265550">
    <property type="component" value="Unassembled WGS sequence"/>
</dbReference>
<dbReference type="NCBIfam" id="NF004780">
    <property type="entry name" value="PRK06126.1"/>
    <property type="match status" value="1"/>
</dbReference>